<name>A0AAE4YB06_9RHOB</name>
<dbReference type="RefSeq" id="WP_168773432.1">
    <property type="nucleotide sequence ID" value="NZ_JAABNR010000002.1"/>
</dbReference>
<organism evidence="1 2">
    <name type="scientific">Stagnihabitans tardus</name>
    <dbReference type="NCBI Taxonomy" id="2699202"/>
    <lineage>
        <taxon>Bacteria</taxon>
        <taxon>Pseudomonadati</taxon>
        <taxon>Pseudomonadota</taxon>
        <taxon>Alphaproteobacteria</taxon>
        <taxon>Rhodobacterales</taxon>
        <taxon>Paracoccaceae</taxon>
        <taxon>Stagnihabitans</taxon>
    </lineage>
</organism>
<sequence>MSDPLPFATLDVWMAWLSANPEAPEVWVLYHKKATGVPSIDWETAVIGALANGWIDGIRKSVDATRFMQRFTPRRPKSVWSARNVAHCERLIAEGKMTPRGLAQVQAAQADGRWEQAYRTTDALPEDFLAAVAASPKAAEALKTLDARNRFAIVYRLNAVKRPETRARKVAEFIAMLERGERLHGS</sequence>
<dbReference type="EMBL" id="JAABNR010000002">
    <property type="protein sequence ID" value="NBZ86635.1"/>
    <property type="molecule type" value="Genomic_DNA"/>
</dbReference>
<evidence type="ECO:0008006" key="3">
    <source>
        <dbReference type="Google" id="ProtNLM"/>
    </source>
</evidence>
<evidence type="ECO:0000313" key="2">
    <source>
        <dbReference type="Proteomes" id="UP001193501"/>
    </source>
</evidence>
<dbReference type="AlphaFoldDB" id="A0AAE4YB06"/>
<evidence type="ECO:0000313" key="1">
    <source>
        <dbReference type="EMBL" id="NBZ86635.1"/>
    </source>
</evidence>
<reference evidence="1" key="1">
    <citation type="submission" date="2020-01" db="EMBL/GenBank/DDBJ databases">
        <authorList>
            <person name="Chen W.-M."/>
        </authorList>
    </citation>
    <scope>NUCLEOTIDE SEQUENCE</scope>
    <source>
        <strain evidence="1">CYK-10</strain>
    </source>
</reference>
<proteinExistence type="predicted"/>
<protein>
    <recommendedName>
        <fullName evidence="3">Bacteriocin-protection protein</fullName>
    </recommendedName>
</protein>
<dbReference type="Pfam" id="PF13376">
    <property type="entry name" value="OmdA"/>
    <property type="match status" value="1"/>
</dbReference>
<keyword evidence="2" id="KW-1185">Reference proteome</keyword>
<gene>
    <name evidence="1" type="ORF">GV832_03505</name>
</gene>
<accession>A0AAE4YB06</accession>
<comment type="caution">
    <text evidence="1">The sequence shown here is derived from an EMBL/GenBank/DDBJ whole genome shotgun (WGS) entry which is preliminary data.</text>
</comment>
<dbReference type="Proteomes" id="UP001193501">
    <property type="component" value="Unassembled WGS sequence"/>
</dbReference>